<evidence type="ECO:0000313" key="2">
    <source>
        <dbReference type="Proteomes" id="UP000799777"/>
    </source>
</evidence>
<organism evidence="1 2">
    <name type="scientific">Setomelanomma holmii</name>
    <dbReference type="NCBI Taxonomy" id="210430"/>
    <lineage>
        <taxon>Eukaryota</taxon>
        <taxon>Fungi</taxon>
        <taxon>Dikarya</taxon>
        <taxon>Ascomycota</taxon>
        <taxon>Pezizomycotina</taxon>
        <taxon>Dothideomycetes</taxon>
        <taxon>Pleosporomycetidae</taxon>
        <taxon>Pleosporales</taxon>
        <taxon>Pleosporineae</taxon>
        <taxon>Phaeosphaeriaceae</taxon>
        <taxon>Setomelanomma</taxon>
    </lineage>
</organism>
<dbReference type="InterPro" id="IPR024079">
    <property type="entry name" value="MetalloPept_cat_dom_sf"/>
</dbReference>
<name>A0A9P4H4B7_9PLEO</name>
<keyword evidence="2" id="KW-1185">Reference proteome</keyword>
<dbReference type="EMBL" id="ML978219">
    <property type="protein sequence ID" value="KAF2027968.1"/>
    <property type="molecule type" value="Genomic_DNA"/>
</dbReference>
<comment type="caution">
    <text evidence="1">The sequence shown here is derived from an EMBL/GenBank/DDBJ whole genome shotgun (WGS) entry which is preliminary data.</text>
</comment>
<proteinExistence type="predicted"/>
<dbReference type="Gene3D" id="3.40.390.10">
    <property type="entry name" value="Collagenase (Catalytic Domain)"/>
    <property type="match status" value="1"/>
</dbReference>
<feature type="non-terminal residue" evidence="1">
    <location>
        <position position="1"/>
    </location>
</feature>
<protein>
    <submittedName>
        <fullName evidence="1">Uncharacterized protein</fullName>
    </submittedName>
</protein>
<gene>
    <name evidence="1" type="ORF">EK21DRAFT_70805</name>
</gene>
<dbReference type="Proteomes" id="UP000799777">
    <property type="component" value="Unassembled WGS sequence"/>
</dbReference>
<reference evidence="1" key="1">
    <citation type="journal article" date="2020" name="Stud. Mycol.">
        <title>101 Dothideomycetes genomes: a test case for predicting lifestyles and emergence of pathogens.</title>
        <authorList>
            <person name="Haridas S."/>
            <person name="Albert R."/>
            <person name="Binder M."/>
            <person name="Bloem J."/>
            <person name="Labutti K."/>
            <person name="Salamov A."/>
            <person name="Andreopoulos B."/>
            <person name="Baker S."/>
            <person name="Barry K."/>
            <person name="Bills G."/>
            <person name="Bluhm B."/>
            <person name="Cannon C."/>
            <person name="Castanera R."/>
            <person name="Culley D."/>
            <person name="Daum C."/>
            <person name="Ezra D."/>
            <person name="Gonzalez J."/>
            <person name="Henrissat B."/>
            <person name="Kuo A."/>
            <person name="Liang C."/>
            <person name="Lipzen A."/>
            <person name="Lutzoni F."/>
            <person name="Magnuson J."/>
            <person name="Mondo S."/>
            <person name="Nolan M."/>
            <person name="Ohm R."/>
            <person name="Pangilinan J."/>
            <person name="Park H.-J."/>
            <person name="Ramirez L."/>
            <person name="Alfaro M."/>
            <person name="Sun H."/>
            <person name="Tritt A."/>
            <person name="Yoshinaga Y."/>
            <person name="Zwiers L.-H."/>
            <person name="Turgeon B."/>
            <person name="Goodwin S."/>
            <person name="Spatafora J."/>
            <person name="Crous P."/>
            <person name="Grigoriev I."/>
        </authorList>
    </citation>
    <scope>NUCLEOTIDE SEQUENCE</scope>
    <source>
        <strain evidence="1">CBS 110217</strain>
    </source>
</reference>
<accession>A0A9P4H4B7</accession>
<dbReference type="OrthoDB" id="291007at2759"/>
<dbReference type="AlphaFoldDB" id="A0A9P4H4B7"/>
<dbReference type="GO" id="GO:0008237">
    <property type="term" value="F:metallopeptidase activity"/>
    <property type="evidence" value="ECO:0007669"/>
    <property type="project" value="InterPro"/>
</dbReference>
<sequence length="341" mass="38555">LSLLLIALVGFVAGCPPPLDDLRNIGNDTHTTAHIIQTLTPQTPGSIGRNEIISHLQSGEARTIWPNGIVQYCFTNEPARINFEDDIMAAWKLWYDRFGNVGAAYGHKLQFHEYAAPDGTHPYCHLPNSENWNPEIPHNIAAFGEDDTPNVQAWSITGYMPMDFNDEPDRHGSRFNLESKKKYPHDHWITTVAHELGHLKVIGDDHVHFDCGNLRSYAKANVKVMAAGKHTMAEVCNDYGLGLQYNFHAISDFDTIDHTESKDGEDQLLIITTDLDFDDESIMLYSSAEFIRDGLDVSDVHRWVGFEPPEPWTKDDLELIAVDREVSEDDHEGVKHLWPWG</sequence>
<evidence type="ECO:0000313" key="1">
    <source>
        <dbReference type="EMBL" id="KAF2027968.1"/>
    </source>
</evidence>